<dbReference type="EMBL" id="JBFAIH010000010">
    <property type="protein sequence ID" value="MEV0364714.1"/>
    <property type="molecule type" value="Genomic_DNA"/>
</dbReference>
<evidence type="ECO:0000313" key="3">
    <source>
        <dbReference type="EMBL" id="MEV0364714.1"/>
    </source>
</evidence>
<feature type="domain" description="AMP-dependent synthetase/ligase" evidence="2">
    <location>
        <begin position="38"/>
        <end position="402"/>
    </location>
</feature>
<dbReference type="EC" id="6.2.1.20" evidence="3"/>
<sequence>MGAALTRDPDLDLVETIDRAMQAGRGPLMVLDPESRQWQQRPWTDVRDLGLRIATRVLDAGSGPRQPVGIVGETTAEVVAAVFGCWAAGRPISIMPMPVRGSDRRLWSESTMRRLRALDCGMVLAHGPVLELLRGTAGHVPVHDLAQVAGWRWDSEASLVRVPSDSPAVLQGTAGSTGTPRTAVLSHNAVLNHFWGLYDRTRTGSDDVLCSWLPMYHDMGLMLTVSGMAAGLATWLAPTSAFARMPFEWLNWLSTSSATVTAAPNFAYNLIGRYARRTENVELGALRYMINGGEPVDCDGMMRFAGRLQRFGLAPDAPAPAYGLAEATCAVTAPDPGLGVRIDEAAIAENGATTTIRRHALLGRPLNGMEVRIAEPPMKVPVVTGRDIGLVEIRGHSIFSGYADDVATVGTADWTPTGDIGYLSGEELVVCGRSKEVITVAGHNVFPQDVERVAALIPGVRPGGVVATMAAQRTEVRTERLLLVAEFSGKRVTGTEDRIIAAVMAECGVVPGKVVLVKPGELPRTTSGKLRRLEVSTWFS</sequence>
<dbReference type="PROSITE" id="PS00455">
    <property type="entry name" value="AMP_BINDING"/>
    <property type="match status" value="1"/>
</dbReference>
<keyword evidence="4" id="KW-1185">Reference proteome</keyword>
<dbReference type="Proteomes" id="UP001551658">
    <property type="component" value="Unassembled WGS sequence"/>
</dbReference>
<dbReference type="GO" id="GO:0008922">
    <property type="term" value="F:long-chain fatty acid [acyl-carrier-protein] ligase activity"/>
    <property type="evidence" value="ECO:0007669"/>
    <property type="project" value="UniProtKB-EC"/>
</dbReference>
<evidence type="ECO:0000259" key="2">
    <source>
        <dbReference type="Pfam" id="PF00501"/>
    </source>
</evidence>
<evidence type="ECO:0000313" key="4">
    <source>
        <dbReference type="Proteomes" id="UP001551658"/>
    </source>
</evidence>
<keyword evidence="3" id="KW-0436">Ligase</keyword>
<name>A0ABV3FAH3_9NOCA</name>
<organism evidence="3 4">
    <name type="scientific">Nocardia fusca</name>
    <dbReference type="NCBI Taxonomy" id="941183"/>
    <lineage>
        <taxon>Bacteria</taxon>
        <taxon>Bacillati</taxon>
        <taxon>Actinomycetota</taxon>
        <taxon>Actinomycetes</taxon>
        <taxon>Mycobacteriales</taxon>
        <taxon>Nocardiaceae</taxon>
        <taxon>Nocardia</taxon>
    </lineage>
</organism>
<dbReference type="Pfam" id="PF00501">
    <property type="entry name" value="AMP-binding"/>
    <property type="match status" value="1"/>
</dbReference>
<dbReference type="PANTHER" id="PTHR22754">
    <property type="entry name" value="DISCO-INTERACTING PROTEIN 2 DIP2 -RELATED"/>
    <property type="match status" value="1"/>
</dbReference>
<comment type="caution">
    <text evidence="3">The sequence shown here is derived from an EMBL/GenBank/DDBJ whole genome shotgun (WGS) entry which is preliminary data.</text>
</comment>
<accession>A0ABV3FAH3</accession>
<dbReference type="InterPro" id="IPR020845">
    <property type="entry name" value="AMP-binding_CS"/>
</dbReference>
<dbReference type="RefSeq" id="WP_357980102.1">
    <property type="nucleotide sequence ID" value="NZ_JBFAIH010000010.1"/>
</dbReference>
<dbReference type="InterPro" id="IPR042099">
    <property type="entry name" value="ANL_N_sf"/>
</dbReference>
<proteinExistence type="inferred from homology"/>
<dbReference type="Gene3D" id="3.30.300.30">
    <property type="match status" value="1"/>
</dbReference>
<dbReference type="PANTHER" id="PTHR22754:SF32">
    <property type="entry name" value="DISCO-INTERACTING PROTEIN 2"/>
    <property type="match status" value="1"/>
</dbReference>
<dbReference type="InterPro" id="IPR000873">
    <property type="entry name" value="AMP-dep_synth/lig_dom"/>
</dbReference>
<comment type="similarity">
    <text evidence="1">Belongs to the ATP-dependent AMP-binding enzyme family.</text>
</comment>
<reference evidence="3 4" key="1">
    <citation type="submission" date="2024-06" db="EMBL/GenBank/DDBJ databases">
        <title>The Natural Products Discovery Center: Release of the First 8490 Sequenced Strains for Exploring Actinobacteria Biosynthetic Diversity.</title>
        <authorList>
            <person name="Kalkreuter E."/>
            <person name="Kautsar S.A."/>
            <person name="Yang D."/>
            <person name="Bader C.D."/>
            <person name="Teijaro C.N."/>
            <person name="Fluegel L."/>
            <person name="Davis C.M."/>
            <person name="Simpson J.R."/>
            <person name="Lauterbach L."/>
            <person name="Steele A.D."/>
            <person name="Gui C."/>
            <person name="Meng S."/>
            <person name="Li G."/>
            <person name="Viehrig K."/>
            <person name="Ye F."/>
            <person name="Su P."/>
            <person name="Kiefer A.F."/>
            <person name="Nichols A."/>
            <person name="Cepeda A.J."/>
            <person name="Yan W."/>
            <person name="Fan B."/>
            <person name="Jiang Y."/>
            <person name="Adhikari A."/>
            <person name="Zheng C.-J."/>
            <person name="Schuster L."/>
            <person name="Cowan T.M."/>
            <person name="Smanski M.J."/>
            <person name="Chevrette M.G."/>
            <person name="De Carvalho L.P.S."/>
            <person name="Shen B."/>
        </authorList>
    </citation>
    <scope>NUCLEOTIDE SEQUENCE [LARGE SCALE GENOMIC DNA]</scope>
    <source>
        <strain evidence="3 4">NPDC050671</strain>
    </source>
</reference>
<gene>
    <name evidence="3" type="primary">mbtM</name>
    <name evidence="3" type="ORF">AB0H72_18655</name>
</gene>
<dbReference type="NCBIfam" id="NF004510">
    <property type="entry name" value="PRK05851.1"/>
    <property type="match status" value="1"/>
</dbReference>
<protein>
    <submittedName>
        <fullName evidence="3">Long-chain-fatty acid--ACP ligase MbtM</fullName>
        <ecNumber evidence="3">6.2.1.20</ecNumber>
    </submittedName>
</protein>
<dbReference type="Gene3D" id="3.40.50.12780">
    <property type="entry name" value="N-terminal domain of ligase-like"/>
    <property type="match status" value="1"/>
</dbReference>
<dbReference type="SUPFAM" id="SSF56801">
    <property type="entry name" value="Acetyl-CoA synthetase-like"/>
    <property type="match status" value="1"/>
</dbReference>
<dbReference type="InterPro" id="IPR045851">
    <property type="entry name" value="AMP-bd_C_sf"/>
</dbReference>
<evidence type="ECO:0000256" key="1">
    <source>
        <dbReference type="ARBA" id="ARBA00006432"/>
    </source>
</evidence>